<sequence length="140" mass="16013">MAEQRMNDAVNKMVDTLDRKILRDVQKQGYLCSAKCLDDKSWSSEQLQSCVERCQMPMGQLQNLLQNEMQSFQNRLQRGAMECQDRARDAMPTSGNPSEAQMASIQKDMEACFKKVVDMHVKLLPTVQKRVEEAAAQLKK</sequence>
<comment type="similarity">
    <text evidence="1">Belongs to the FAM136 family.</text>
</comment>
<dbReference type="PANTHER" id="PTHR21096:SF0">
    <property type="entry name" value="PROTEIN FAM136A"/>
    <property type="match status" value="1"/>
</dbReference>
<dbReference type="Proteomes" id="UP001146120">
    <property type="component" value="Unassembled WGS sequence"/>
</dbReference>
<proteinExistence type="inferred from homology"/>
<dbReference type="GO" id="GO:0005737">
    <property type="term" value="C:cytoplasm"/>
    <property type="evidence" value="ECO:0007669"/>
    <property type="project" value="TreeGrafter"/>
</dbReference>
<name>A0AAV2Z123_9STRA</name>
<reference evidence="3" key="1">
    <citation type="submission" date="2022-11" db="EMBL/GenBank/DDBJ databases">
        <authorList>
            <person name="Morgan W.R."/>
            <person name="Tartar A."/>
        </authorList>
    </citation>
    <scope>NUCLEOTIDE SEQUENCE</scope>
    <source>
        <strain evidence="3">ARSEF 373</strain>
    </source>
</reference>
<organism evidence="3 4">
    <name type="scientific">Lagenidium giganteum</name>
    <dbReference type="NCBI Taxonomy" id="4803"/>
    <lineage>
        <taxon>Eukaryota</taxon>
        <taxon>Sar</taxon>
        <taxon>Stramenopiles</taxon>
        <taxon>Oomycota</taxon>
        <taxon>Peronosporomycetes</taxon>
        <taxon>Pythiales</taxon>
        <taxon>Pythiaceae</taxon>
    </lineage>
</organism>
<reference evidence="3" key="2">
    <citation type="journal article" date="2023" name="Microbiol Resour">
        <title>Decontamination and Annotation of the Draft Genome Sequence of the Oomycete Lagenidium giganteum ARSEF 373.</title>
        <authorList>
            <person name="Morgan W.R."/>
            <person name="Tartar A."/>
        </authorList>
    </citation>
    <scope>NUCLEOTIDE SEQUENCE</scope>
    <source>
        <strain evidence="3">ARSEF 373</strain>
    </source>
</reference>
<evidence type="ECO:0000313" key="4">
    <source>
        <dbReference type="Proteomes" id="UP001146120"/>
    </source>
</evidence>
<dbReference type="EMBL" id="DAKRPA010000077">
    <property type="protein sequence ID" value="DAZ99753.1"/>
    <property type="molecule type" value="Genomic_DNA"/>
</dbReference>
<accession>A0AAV2Z123</accession>
<evidence type="ECO:0008006" key="5">
    <source>
        <dbReference type="Google" id="ProtNLM"/>
    </source>
</evidence>
<keyword evidence="4" id="KW-1185">Reference proteome</keyword>
<protein>
    <recommendedName>
        <fullName evidence="5">Protein FAM136A</fullName>
    </recommendedName>
</protein>
<dbReference type="Pfam" id="PF05811">
    <property type="entry name" value="DUF842"/>
    <property type="match status" value="1"/>
</dbReference>
<feature type="region of interest" description="Disordered" evidence="2">
    <location>
        <begin position="84"/>
        <end position="103"/>
    </location>
</feature>
<evidence type="ECO:0000313" key="3">
    <source>
        <dbReference type="EMBL" id="DAZ99753.1"/>
    </source>
</evidence>
<evidence type="ECO:0000256" key="2">
    <source>
        <dbReference type="SAM" id="MobiDB-lite"/>
    </source>
</evidence>
<dbReference type="AlphaFoldDB" id="A0AAV2Z123"/>
<gene>
    <name evidence="3" type="ORF">N0F65_003540</name>
</gene>
<evidence type="ECO:0000256" key="1">
    <source>
        <dbReference type="ARBA" id="ARBA00009952"/>
    </source>
</evidence>
<dbReference type="PANTHER" id="PTHR21096">
    <property type="entry name" value="PROTEIN FAM136A"/>
    <property type="match status" value="1"/>
</dbReference>
<dbReference type="InterPro" id="IPR008560">
    <property type="entry name" value="DUF842_euk"/>
</dbReference>
<comment type="caution">
    <text evidence="3">The sequence shown here is derived from an EMBL/GenBank/DDBJ whole genome shotgun (WGS) entry which is preliminary data.</text>
</comment>
<feature type="compositionally biased region" description="Polar residues" evidence="2">
    <location>
        <begin position="93"/>
        <end position="103"/>
    </location>
</feature>